<dbReference type="Proteomes" id="UP000473525">
    <property type="component" value="Unassembled WGS sequence"/>
</dbReference>
<accession>A0A6L6XSI0</accession>
<dbReference type="Gene3D" id="3.40.50.1820">
    <property type="entry name" value="alpha/beta hydrolase"/>
    <property type="match status" value="1"/>
</dbReference>
<evidence type="ECO:0008006" key="3">
    <source>
        <dbReference type="Google" id="ProtNLM"/>
    </source>
</evidence>
<dbReference type="SUPFAM" id="SSF53474">
    <property type="entry name" value="alpha/beta-Hydrolases"/>
    <property type="match status" value="1"/>
</dbReference>
<dbReference type="RefSeq" id="WP_157342086.1">
    <property type="nucleotide sequence ID" value="NZ_WSEK01000004.1"/>
</dbReference>
<evidence type="ECO:0000313" key="1">
    <source>
        <dbReference type="EMBL" id="MVQ49436.1"/>
    </source>
</evidence>
<dbReference type="InterPro" id="IPR029058">
    <property type="entry name" value="AB_hydrolase_fold"/>
</dbReference>
<sequence>MRSFEELLDDPTCNLAVDDQGSEVALVAFGGLKGRLAIAPFEFFGLTRGMPVTKVFIRDPAQAWYVDGVPELGPDLRAAALGLRRVVDDLCGRAVLFGSSAGGFAAVAAALVGRFEEVHAFGAQVSMRREDRAAMNDARWRPRARALYDAARSDTLLDLRPLLDASDGSTRVELHVSDDDLDLAHADLAAGRPGVTVHRHPGGGHTFVRQLRVDGTLERIVRDSLGLPAAL</sequence>
<evidence type="ECO:0000313" key="2">
    <source>
        <dbReference type="Proteomes" id="UP000473525"/>
    </source>
</evidence>
<gene>
    <name evidence="1" type="ORF">GON03_09600</name>
</gene>
<keyword evidence="2" id="KW-1185">Reference proteome</keyword>
<dbReference type="AlphaFoldDB" id="A0A6L6XSI0"/>
<comment type="caution">
    <text evidence="1">The sequence shown here is derived from an EMBL/GenBank/DDBJ whole genome shotgun (WGS) entry which is preliminary data.</text>
</comment>
<proteinExistence type="predicted"/>
<name>A0A6L6XSI0_9ACTN</name>
<protein>
    <recommendedName>
        <fullName evidence="3">Alpha/beta hydrolase</fullName>
    </recommendedName>
</protein>
<reference evidence="1 2" key="1">
    <citation type="submission" date="2019-12" db="EMBL/GenBank/DDBJ databases">
        <authorList>
            <person name="Huq M.A."/>
        </authorList>
    </citation>
    <scope>NUCLEOTIDE SEQUENCE [LARGE SCALE GENOMIC DNA]</scope>
    <source>
        <strain evidence="1 2">MAH-18</strain>
    </source>
</reference>
<organism evidence="1 2">
    <name type="scientific">Nocardioides agri</name>
    <dbReference type="NCBI Taxonomy" id="2682843"/>
    <lineage>
        <taxon>Bacteria</taxon>
        <taxon>Bacillati</taxon>
        <taxon>Actinomycetota</taxon>
        <taxon>Actinomycetes</taxon>
        <taxon>Propionibacteriales</taxon>
        <taxon>Nocardioidaceae</taxon>
        <taxon>Nocardioides</taxon>
    </lineage>
</organism>
<dbReference type="EMBL" id="WSEK01000004">
    <property type="protein sequence ID" value="MVQ49436.1"/>
    <property type="molecule type" value="Genomic_DNA"/>
</dbReference>